<keyword evidence="2" id="KW-0472">Membrane</keyword>
<evidence type="ECO:0000313" key="4">
    <source>
        <dbReference type="Proteomes" id="UP001460270"/>
    </source>
</evidence>
<dbReference type="AlphaFoldDB" id="A0AAW0N0K9"/>
<name>A0AAW0N0K9_9GOBI</name>
<comment type="caution">
    <text evidence="3">The sequence shown here is derived from an EMBL/GenBank/DDBJ whole genome shotgun (WGS) entry which is preliminary data.</text>
</comment>
<feature type="compositionally biased region" description="Basic and acidic residues" evidence="1">
    <location>
        <begin position="193"/>
        <end position="207"/>
    </location>
</feature>
<proteinExistence type="predicted"/>
<reference evidence="4" key="1">
    <citation type="submission" date="2024-04" db="EMBL/GenBank/DDBJ databases">
        <title>Salinicola lusitanus LLJ914,a marine bacterium isolated from the Okinawa Trough.</title>
        <authorList>
            <person name="Li J."/>
        </authorList>
    </citation>
    <scope>NUCLEOTIDE SEQUENCE [LARGE SCALE GENOMIC DNA]</scope>
</reference>
<protein>
    <submittedName>
        <fullName evidence="3">Uncharacterized protein</fullName>
    </submittedName>
</protein>
<dbReference type="Proteomes" id="UP001460270">
    <property type="component" value="Unassembled WGS sequence"/>
</dbReference>
<gene>
    <name evidence="3" type="ORF">WMY93_027732</name>
</gene>
<evidence type="ECO:0000256" key="2">
    <source>
        <dbReference type="SAM" id="Phobius"/>
    </source>
</evidence>
<evidence type="ECO:0000313" key="3">
    <source>
        <dbReference type="EMBL" id="KAK7884609.1"/>
    </source>
</evidence>
<feature type="transmembrane region" description="Helical" evidence="2">
    <location>
        <begin position="160"/>
        <end position="183"/>
    </location>
</feature>
<accession>A0AAW0N0K9</accession>
<keyword evidence="4" id="KW-1185">Reference proteome</keyword>
<keyword evidence="2" id="KW-0812">Transmembrane</keyword>
<dbReference type="EMBL" id="JBBPFD010000020">
    <property type="protein sequence ID" value="KAK7884609.1"/>
    <property type="molecule type" value="Genomic_DNA"/>
</dbReference>
<keyword evidence="2" id="KW-1133">Transmembrane helix</keyword>
<feature type="region of interest" description="Disordered" evidence="1">
    <location>
        <begin position="192"/>
        <end position="212"/>
    </location>
</feature>
<sequence length="226" mass="25443">MSLIIPHVPCYFSLVSDRGSTNSCSRTNSKTTCFTFSPEVTFTPFEELNPSLFLLRWRFCGIAEPTFTLKVGLLFFGEVRKQVLTSVDALWRCRGLLPPRRLLSSTEPQPQSKTSSSRLHSFSKWKPSLYRRLDSQSNVSSSQLMAEASPDMFTPTSSRAYALGCAIVTLLLLTVLLIFYFWFNREAYPNADRGSERKENGDGRADFADSGTTKLRHNLTALARTS</sequence>
<organism evidence="3 4">
    <name type="scientific">Mugilogobius chulae</name>
    <name type="common">yellowstripe goby</name>
    <dbReference type="NCBI Taxonomy" id="88201"/>
    <lineage>
        <taxon>Eukaryota</taxon>
        <taxon>Metazoa</taxon>
        <taxon>Chordata</taxon>
        <taxon>Craniata</taxon>
        <taxon>Vertebrata</taxon>
        <taxon>Euteleostomi</taxon>
        <taxon>Actinopterygii</taxon>
        <taxon>Neopterygii</taxon>
        <taxon>Teleostei</taxon>
        <taxon>Neoteleostei</taxon>
        <taxon>Acanthomorphata</taxon>
        <taxon>Gobiaria</taxon>
        <taxon>Gobiiformes</taxon>
        <taxon>Gobioidei</taxon>
        <taxon>Gobiidae</taxon>
        <taxon>Gobionellinae</taxon>
        <taxon>Mugilogobius</taxon>
    </lineage>
</organism>
<evidence type="ECO:0000256" key="1">
    <source>
        <dbReference type="SAM" id="MobiDB-lite"/>
    </source>
</evidence>